<name>X1UZY9_9ZZZZ</name>
<dbReference type="Gene3D" id="3.40.50.2000">
    <property type="entry name" value="Glycogen Phosphorylase B"/>
    <property type="match status" value="1"/>
</dbReference>
<comment type="caution">
    <text evidence="1">The sequence shown here is derived from an EMBL/GenBank/DDBJ whole genome shotgun (WGS) entry which is preliminary data.</text>
</comment>
<evidence type="ECO:0008006" key="2">
    <source>
        <dbReference type="Google" id="ProtNLM"/>
    </source>
</evidence>
<accession>X1UZY9</accession>
<dbReference type="EMBL" id="BARW01025488">
    <property type="protein sequence ID" value="GAJ09157.1"/>
    <property type="molecule type" value="Genomic_DNA"/>
</dbReference>
<feature type="non-terminal residue" evidence="1">
    <location>
        <position position="218"/>
    </location>
</feature>
<organism evidence="1">
    <name type="scientific">marine sediment metagenome</name>
    <dbReference type="NCBI Taxonomy" id="412755"/>
    <lineage>
        <taxon>unclassified sequences</taxon>
        <taxon>metagenomes</taxon>
        <taxon>ecological metagenomes</taxon>
    </lineage>
</organism>
<protein>
    <recommendedName>
        <fullName evidence="2">Glycosyltransferase subfamily 4-like N-terminal domain-containing protein</fullName>
    </recommendedName>
</protein>
<sequence length="218" mass="25343">MKIAVISSENIPSQWAHSINITKHAQGFFNLNHKVEILTVQGAKEFLMRVKTGNIQDFYDIIRSIPIHYFNANPFMFFKKIKILGSIVFQILHWFPFLGKLSIPEKKIAHYCKKNKIQLVYCRSLKGVFYCVINKIPTILETHSSQINIEYFQKIIKLSHVRFFKGIVTIHDDLKKIYVSGGVPSEKILVLEDAVHLEKFDTIKIEKKQLRESLKLPS</sequence>
<proteinExistence type="predicted"/>
<reference evidence="1" key="1">
    <citation type="journal article" date="2014" name="Front. Microbiol.">
        <title>High frequency of phylogenetically diverse reductive dehalogenase-homologous genes in deep subseafloor sedimentary metagenomes.</title>
        <authorList>
            <person name="Kawai M."/>
            <person name="Futagami T."/>
            <person name="Toyoda A."/>
            <person name="Takaki Y."/>
            <person name="Nishi S."/>
            <person name="Hori S."/>
            <person name="Arai W."/>
            <person name="Tsubouchi T."/>
            <person name="Morono Y."/>
            <person name="Uchiyama I."/>
            <person name="Ito T."/>
            <person name="Fujiyama A."/>
            <person name="Inagaki F."/>
            <person name="Takami H."/>
        </authorList>
    </citation>
    <scope>NUCLEOTIDE SEQUENCE</scope>
    <source>
        <strain evidence="1">Expedition CK06-06</strain>
    </source>
</reference>
<evidence type="ECO:0000313" key="1">
    <source>
        <dbReference type="EMBL" id="GAJ09157.1"/>
    </source>
</evidence>
<dbReference type="SUPFAM" id="SSF53756">
    <property type="entry name" value="UDP-Glycosyltransferase/glycogen phosphorylase"/>
    <property type="match status" value="1"/>
</dbReference>
<gene>
    <name evidence="1" type="ORF">S12H4_41774</name>
</gene>
<dbReference type="AlphaFoldDB" id="X1UZY9"/>